<comment type="caution">
    <text evidence="7">The sequence shown here is derived from an EMBL/GenBank/DDBJ whole genome shotgun (WGS) entry which is preliminary data.</text>
</comment>
<name>A0ABS7SC62_9MICO</name>
<accession>A0ABS7SC62</accession>
<protein>
    <submittedName>
        <fullName evidence="7">IclR family transcriptional regulator</fullName>
    </submittedName>
</protein>
<keyword evidence="1" id="KW-0805">Transcription regulation</keyword>
<feature type="domain" description="IclR-ED" evidence="6">
    <location>
        <begin position="80"/>
        <end position="260"/>
    </location>
</feature>
<dbReference type="PROSITE" id="PS51078">
    <property type="entry name" value="ICLR_ED"/>
    <property type="match status" value="1"/>
</dbReference>
<keyword evidence="2" id="KW-0238">DNA-binding</keyword>
<dbReference type="InterPro" id="IPR036390">
    <property type="entry name" value="WH_DNA-bd_sf"/>
</dbReference>
<evidence type="ECO:0000259" key="6">
    <source>
        <dbReference type="PROSITE" id="PS51078"/>
    </source>
</evidence>
<dbReference type="RefSeq" id="WP_223408234.1">
    <property type="nucleotide sequence ID" value="NZ_JAGSHT010000016.1"/>
</dbReference>
<evidence type="ECO:0000313" key="7">
    <source>
        <dbReference type="EMBL" id="MBZ2197940.1"/>
    </source>
</evidence>
<evidence type="ECO:0000259" key="5">
    <source>
        <dbReference type="PROSITE" id="PS51077"/>
    </source>
</evidence>
<dbReference type="SUPFAM" id="SSF46785">
    <property type="entry name" value="Winged helix' DNA-binding domain"/>
    <property type="match status" value="1"/>
</dbReference>
<dbReference type="PANTHER" id="PTHR30136">
    <property type="entry name" value="HELIX-TURN-HELIX TRANSCRIPTIONAL REGULATOR, ICLR FAMILY"/>
    <property type="match status" value="1"/>
</dbReference>
<gene>
    <name evidence="7" type="ORF">KCQ71_17400</name>
</gene>
<dbReference type="EMBL" id="JAGSHT010000016">
    <property type="protein sequence ID" value="MBZ2197940.1"/>
    <property type="molecule type" value="Genomic_DNA"/>
</dbReference>
<dbReference type="SMART" id="SM00346">
    <property type="entry name" value="HTH_ICLR"/>
    <property type="match status" value="1"/>
</dbReference>
<dbReference type="InterPro" id="IPR029016">
    <property type="entry name" value="GAF-like_dom_sf"/>
</dbReference>
<evidence type="ECO:0000313" key="8">
    <source>
        <dbReference type="Proteomes" id="UP000826651"/>
    </source>
</evidence>
<proteinExistence type="predicted"/>
<keyword evidence="3" id="KW-0804">Transcription</keyword>
<dbReference type="InterPro" id="IPR036388">
    <property type="entry name" value="WH-like_DNA-bd_sf"/>
</dbReference>
<organism evidence="7 8">
    <name type="scientific">Occultella gossypii</name>
    <dbReference type="NCBI Taxonomy" id="2800820"/>
    <lineage>
        <taxon>Bacteria</taxon>
        <taxon>Bacillati</taxon>
        <taxon>Actinomycetota</taxon>
        <taxon>Actinomycetes</taxon>
        <taxon>Micrococcales</taxon>
        <taxon>Ruaniaceae</taxon>
        <taxon>Occultella</taxon>
    </lineage>
</organism>
<dbReference type="InterPro" id="IPR050707">
    <property type="entry name" value="HTH_MetabolicPath_Reg"/>
</dbReference>
<dbReference type="InterPro" id="IPR005471">
    <property type="entry name" value="Tscrpt_reg_IclR_N"/>
</dbReference>
<evidence type="ECO:0000256" key="4">
    <source>
        <dbReference type="SAM" id="MobiDB-lite"/>
    </source>
</evidence>
<dbReference type="SUPFAM" id="SSF55781">
    <property type="entry name" value="GAF domain-like"/>
    <property type="match status" value="1"/>
</dbReference>
<keyword evidence="8" id="KW-1185">Reference proteome</keyword>
<evidence type="ECO:0000256" key="1">
    <source>
        <dbReference type="ARBA" id="ARBA00023015"/>
    </source>
</evidence>
<sequence length="260" mass="28014">MRTSDDTSAEAAEARPSSSLHRGLQVLEVVAQSGSKGASVTEVATRLELDKSTASRTLSTLRAIGYVQQDRTRRYFSTSKLAKLAVRRPGGSDLVALARERLEQLHRQVDEAIHLAIADGGEMLFLDYMQTSKVVRSEESTTPRPLHEVAVGIAVLAALDDEDRVQELIEASENVGTAPLSTEDHQALSLEISRARRRGWATLDRGDDVSRVAVAIRDRAGAPIAALCVYGPSYRLDPIQDTIVQAAQAAAADLSTALDA</sequence>
<feature type="compositionally biased region" description="Low complexity" evidence="4">
    <location>
        <begin position="9"/>
        <end position="19"/>
    </location>
</feature>
<feature type="region of interest" description="Disordered" evidence="4">
    <location>
        <begin position="1"/>
        <end position="20"/>
    </location>
</feature>
<reference evidence="7 8" key="1">
    <citation type="submission" date="2021-04" db="EMBL/GenBank/DDBJ databases">
        <title>Ruania sp. nov., isolated from sandy soil of mangrove forest.</title>
        <authorList>
            <person name="Ge X."/>
            <person name="Huang R."/>
            <person name="Liu W."/>
        </authorList>
    </citation>
    <scope>NUCLEOTIDE SEQUENCE [LARGE SCALE GENOMIC DNA]</scope>
    <source>
        <strain evidence="7 8">N2-46</strain>
    </source>
</reference>
<dbReference type="Pfam" id="PF01614">
    <property type="entry name" value="IclR_C"/>
    <property type="match status" value="1"/>
</dbReference>
<dbReference type="PANTHER" id="PTHR30136:SF35">
    <property type="entry name" value="HTH-TYPE TRANSCRIPTIONAL REGULATOR RV1719"/>
    <property type="match status" value="1"/>
</dbReference>
<evidence type="ECO:0000256" key="3">
    <source>
        <dbReference type="ARBA" id="ARBA00023163"/>
    </source>
</evidence>
<feature type="domain" description="HTH iclR-type" evidence="5">
    <location>
        <begin position="17"/>
        <end position="80"/>
    </location>
</feature>
<dbReference type="PROSITE" id="PS51077">
    <property type="entry name" value="HTH_ICLR"/>
    <property type="match status" value="1"/>
</dbReference>
<dbReference type="Proteomes" id="UP000826651">
    <property type="component" value="Unassembled WGS sequence"/>
</dbReference>
<dbReference type="InterPro" id="IPR014757">
    <property type="entry name" value="Tscrpt_reg_IclR_C"/>
</dbReference>
<dbReference type="Gene3D" id="1.10.10.10">
    <property type="entry name" value="Winged helix-like DNA-binding domain superfamily/Winged helix DNA-binding domain"/>
    <property type="match status" value="1"/>
</dbReference>
<evidence type="ECO:0000256" key="2">
    <source>
        <dbReference type="ARBA" id="ARBA00023125"/>
    </source>
</evidence>
<dbReference type="Pfam" id="PF09339">
    <property type="entry name" value="HTH_IclR"/>
    <property type="match status" value="1"/>
</dbReference>
<dbReference type="Gene3D" id="3.30.450.40">
    <property type="match status" value="1"/>
</dbReference>